<evidence type="ECO:0000313" key="3">
    <source>
        <dbReference type="Proteomes" id="UP000694522"/>
    </source>
</evidence>
<keyword evidence="3" id="KW-1185">Reference proteome</keyword>
<dbReference type="AlphaFoldDB" id="A0A8B9GIG7"/>
<evidence type="ECO:0000313" key="2">
    <source>
        <dbReference type="Ensembl" id="ENSACOP00000025682.1"/>
    </source>
</evidence>
<evidence type="ECO:0000256" key="1">
    <source>
        <dbReference type="SAM" id="MobiDB-lite"/>
    </source>
</evidence>
<feature type="region of interest" description="Disordered" evidence="1">
    <location>
        <begin position="1"/>
        <end position="42"/>
    </location>
</feature>
<reference evidence="2" key="2">
    <citation type="submission" date="2025-09" db="UniProtKB">
        <authorList>
            <consortium name="Ensembl"/>
        </authorList>
    </citation>
    <scope>IDENTIFICATION</scope>
</reference>
<name>A0A8B9GIG7_9PSIT</name>
<organism evidence="2 3">
    <name type="scientific">Amazona collaria</name>
    <name type="common">yellow-billed parrot</name>
    <dbReference type="NCBI Taxonomy" id="241587"/>
    <lineage>
        <taxon>Eukaryota</taxon>
        <taxon>Metazoa</taxon>
        <taxon>Chordata</taxon>
        <taxon>Craniata</taxon>
        <taxon>Vertebrata</taxon>
        <taxon>Euteleostomi</taxon>
        <taxon>Archelosauria</taxon>
        <taxon>Archosauria</taxon>
        <taxon>Dinosauria</taxon>
        <taxon>Saurischia</taxon>
        <taxon>Theropoda</taxon>
        <taxon>Coelurosauria</taxon>
        <taxon>Aves</taxon>
        <taxon>Neognathae</taxon>
        <taxon>Neoaves</taxon>
        <taxon>Telluraves</taxon>
        <taxon>Australaves</taxon>
        <taxon>Psittaciformes</taxon>
        <taxon>Psittacidae</taxon>
        <taxon>Amazona</taxon>
    </lineage>
</organism>
<dbReference type="Proteomes" id="UP000694522">
    <property type="component" value="Unplaced"/>
</dbReference>
<sequence length="55" mass="6078">KLHSTRCPGVMDVPASWLSPDTSGSHKGHRDQPRRHNPTLSLLTLHKLSPLLPTC</sequence>
<accession>A0A8B9GIG7</accession>
<reference evidence="2" key="1">
    <citation type="submission" date="2025-08" db="UniProtKB">
        <authorList>
            <consortium name="Ensembl"/>
        </authorList>
    </citation>
    <scope>IDENTIFICATION</scope>
</reference>
<dbReference type="Ensembl" id="ENSACOT00000026552.1">
    <property type="protein sequence ID" value="ENSACOP00000025682.1"/>
    <property type="gene ID" value="ENSACOG00000017172.1"/>
</dbReference>
<feature type="compositionally biased region" description="Basic residues" evidence="1">
    <location>
        <begin position="26"/>
        <end position="37"/>
    </location>
</feature>
<proteinExistence type="predicted"/>
<protein>
    <submittedName>
        <fullName evidence="2">Uncharacterized protein</fullName>
    </submittedName>
</protein>